<name>A0A182MLE8_9DIPT</name>
<dbReference type="EMBL" id="AXCM01006825">
    <property type="status" value="NOT_ANNOTATED_CDS"/>
    <property type="molecule type" value="Genomic_DNA"/>
</dbReference>
<sequence>MAAPLFVVRCTAQSTDRTNQRLPDLRTVLVIPRLPHLRCPGNGGSAGGGACSNSICNNNLRKSPSGASQYLRAIPITSSVQSGGGWSRRASVPGETASPKER</sequence>
<reference evidence="3" key="1">
    <citation type="submission" date="2013-09" db="EMBL/GenBank/DDBJ databases">
        <title>The Genome Sequence of Anopheles culicifacies species A.</title>
        <authorList>
            <consortium name="The Broad Institute Genomics Platform"/>
            <person name="Neafsey D.E."/>
            <person name="Besansky N."/>
            <person name="Howell P."/>
            <person name="Walton C."/>
            <person name="Young S.K."/>
            <person name="Zeng Q."/>
            <person name="Gargeya S."/>
            <person name="Fitzgerald M."/>
            <person name="Haas B."/>
            <person name="Abouelleil A."/>
            <person name="Allen A.W."/>
            <person name="Alvarado L."/>
            <person name="Arachchi H.M."/>
            <person name="Berlin A.M."/>
            <person name="Chapman S.B."/>
            <person name="Gainer-Dewar J."/>
            <person name="Goldberg J."/>
            <person name="Griggs A."/>
            <person name="Gujja S."/>
            <person name="Hansen M."/>
            <person name="Howarth C."/>
            <person name="Imamovic A."/>
            <person name="Ireland A."/>
            <person name="Larimer J."/>
            <person name="McCowan C."/>
            <person name="Murphy C."/>
            <person name="Pearson M."/>
            <person name="Poon T.W."/>
            <person name="Priest M."/>
            <person name="Roberts A."/>
            <person name="Saif S."/>
            <person name="Shea T."/>
            <person name="Sisk P."/>
            <person name="Sykes S."/>
            <person name="Wortman J."/>
            <person name="Nusbaum C."/>
            <person name="Birren B."/>
        </authorList>
    </citation>
    <scope>NUCLEOTIDE SEQUENCE [LARGE SCALE GENOMIC DNA]</scope>
    <source>
        <strain evidence="3">A-37</strain>
    </source>
</reference>
<dbReference type="Proteomes" id="UP000075883">
    <property type="component" value="Unassembled WGS sequence"/>
</dbReference>
<evidence type="ECO:0000313" key="3">
    <source>
        <dbReference type="Proteomes" id="UP000075883"/>
    </source>
</evidence>
<protein>
    <submittedName>
        <fullName evidence="2">Uncharacterized protein</fullName>
    </submittedName>
</protein>
<organism evidence="2 3">
    <name type="scientific">Anopheles culicifacies</name>
    <dbReference type="NCBI Taxonomy" id="139723"/>
    <lineage>
        <taxon>Eukaryota</taxon>
        <taxon>Metazoa</taxon>
        <taxon>Ecdysozoa</taxon>
        <taxon>Arthropoda</taxon>
        <taxon>Hexapoda</taxon>
        <taxon>Insecta</taxon>
        <taxon>Pterygota</taxon>
        <taxon>Neoptera</taxon>
        <taxon>Endopterygota</taxon>
        <taxon>Diptera</taxon>
        <taxon>Nematocera</taxon>
        <taxon>Culicoidea</taxon>
        <taxon>Culicidae</taxon>
        <taxon>Anophelinae</taxon>
        <taxon>Anopheles</taxon>
        <taxon>culicifacies species complex</taxon>
    </lineage>
</organism>
<evidence type="ECO:0000313" key="2">
    <source>
        <dbReference type="EnsemblMetazoa" id="ACUA021091-PA"/>
    </source>
</evidence>
<proteinExistence type="predicted"/>
<dbReference type="VEuPathDB" id="VectorBase:ACUA021091"/>
<accession>A0A182MLE8</accession>
<reference evidence="2" key="2">
    <citation type="submission" date="2020-05" db="UniProtKB">
        <authorList>
            <consortium name="EnsemblMetazoa"/>
        </authorList>
    </citation>
    <scope>IDENTIFICATION</scope>
    <source>
        <strain evidence="2">A-37</strain>
    </source>
</reference>
<dbReference type="AlphaFoldDB" id="A0A182MLE8"/>
<feature type="region of interest" description="Disordered" evidence="1">
    <location>
        <begin position="79"/>
        <end position="102"/>
    </location>
</feature>
<evidence type="ECO:0000256" key="1">
    <source>
        <dbReference type="SAM" id="MobiDB-lite"/>
    </source>
</evidence>
<dbReference type="EnsemblMetazoa" id="ACUA021091-RA">
    <property type="protein sequence ID" value="ACUA021091-PA"/>
    <property type="gene ID" value="ACUA021091"/>
</dbReference>
<keyword evidence="3" id="KW-1185">Reference proteome</keyword>